<dbReference type="AlphaFoldDB" id="A0AA86RYJ9"/>
<gene>
    <name evidence="9" type="ORF">AYBTSS11_LOCUS201</name>
</gene>
<comment type="subcellular location">
    <subcellularLocation>
        <location evidence="1">Cytoplasm</location>
        <location evidence="1">Cytoskeleton</location>
    </subcellularLocation>
</comment>
<sequence length="236" mass="26887">MRSKSADKEKSTAKSPQMSLNFTLIREINRLAVSLVRKFENTRVGDASSNKASKDGSTLLRTTTTVPKNELQKDSSVVTPLAEAESAFDGCRSQKTSPIISSPFSWRTEERASSRKKKLEKEFRDSEAQKMRLHTKFKEKAEINIRKLRQSFCFKARSAPDFYKDREASRRGTKKDPESPKQGRRPLSIVHCNRPFQGKNCGTCTKPLNSNSYMITTHDNTSPNIQHGHQNDRNYK</sequence>
<accession>A0AA86RYJ9</accession>
<keyword evidence="6" id="KW-0175">Coiled coil</keyword>
<feature type="compositionally biased region" description="Polar residues" evidence="7">
    <location>
        <begin position="47"/>
        <end position="64"/>
    </location>
</feature>
<feature type="compositionally biased region" description="Polar residues" evidence="7">
    <location>
        <begin position="217"/>
        <end position="228"/>
    </location>
</feature>
<evidence type="ECO:0000256" key="4">
    <source>
        <dbReference type="ARBA" id="ARBA00022701"/>
    </source>
</evidence>
<protein>
    <recommendedName>
        <fullName evidence="8">TPX2 C-terminal domain-containing protein</fullName>
    </recommendedName>
</protein>
<dbReference type="InterPro" id="IPR044216">
    <property type="entry name" value="WDL7"/>
</dbReference>
<keyword evidence="4" id="KW-0493">Microtubule</keyword>
<dbReference type="PANTHER" id="PTHR47067">
    <property type="entry name" value="TPX2 (TARGETING PROTEIN FOR XKLP2) PROTEIN FAMILY-RELATED"/>
    <property type="match status" value="1"/>
</dbReference>
<dbReference type="InterPro" id="IPR027329">
    <property type="entry name" value="TPX2_C"/>
</dbReference>
<keyword evidence="10" id="KW-1185">Reference proteome</keyword>
<evidence type="ECO:0000256" key="2">
    <source>
        <dbReference type="ARBA" id="ARBA00005885"/>
    </source>
</evidence>
<dbReference type="Pfam" id="PF06886">
    <property type="entry name" value="TPX2"/>
    <property type="match status" value="1"/>
</dbReference>
<feature type="region of interest" description="Disordered" evidence="7">
    <location>
        <begin position="164"/>
        <end position="189"/>
    </location>
</feature>
<feature type="region of interest" description="Disordered" evidence="7">
    <location>
        <begin position="217"/>
        <end position="236"/>
    </location>
</feature>
<dbReference type="GO" id="GO:0005874">
    <property type="term" value="C:microtubule"/>
    <property type="evidence" value="ECO:0007669"/>
    <property type="project" value="UniProtKB-KW"/>
</dbReference>
<evidence type="ECO:0000259" key="8">
    <source>
        <dbReference type="Pfam" id="PF06886"/>
    </source>
</evidence>
<proteinExistence type="inferred from homology"/>
<dbReference type="Gramene" id="rna-AYBTSS11_LOCUS201">
    <property type="protein sequence ID" value="CAJ1785139.1"/>
    <property type="gene ID" value="gene-AYBTSS11_LOCUS201"/>
</dbReference>
<reference evidence="9" key="1">
    <citation type="submission" date="2023-10" db="EMBL/GenBank/DDBJ databases">
        <authorList>
            <person name="Domelevo Entfellner J.-B."/>
        </authorList>
    </citation>
    <scope>NUCLEOTIDE SEQUENCE</scope>
</reference>
<feature type="region of interest" description="Disordered" evidence="7">
    <location>
        <begin position="44"/>
        <end position="64"/>
    </location>
</feature>
<evidence type="ECO:0000256" key="6">
    <source>
        <dbReference type="SAM" id="Coils"/>
    </source>
</evidence>
<dbReference type="EMBL" id="OY731398">
    <property type="protein sequence ID" value="CAJ1785139.1"/>
    <property type="molecule type" value="Genomic_DNA"/>
</dbReference>
<comment type="similarity">
    <text evidence="2">Belongs to the TPX2 family.</text>
</comment>
<feature type="domain" description="TPX2 C-terminal" evidence="8">
    <location>
        <begin position="104"/>
        <end position="169"/>
    </location>
</feature>
<feature type="compositionally biased region" description="Basic and acidic residues" evidence="7">
    <location>
        <begin position="164"/>
        <end position="181"/>
    </location>
</feature>
<feature type="coiled-coil region" evidence="6">
    <location>
        <begin position="109"/>
        <end position="136"/>
    </location>
</feature>
<keyword evidence="5" id="KW-0206">Cytoskeleton</keyword>
<evidence type="ECO:0000256" key="1">
    <source>
        <dbReference type="ARBA" id="ARBA00004245"/>
    </source>
</evidence>
<dbReference type="Proteomes" id="UP001189624">
    <property type="component" value="Chromosome 1"/>
</dbReference>
<evidence type="ECO:0000313" key="10">
    <source>
        <dbReference type="Proteomes" id="UP001189624"/>
    </source>
</evidence>
<keyword evidence="3" id="KW-0963">Cytoplasm</keyword>
<evidence type="ECO:0000256" key="3">
    <source>
        <dbReference type="ARBA" id="ARBA00022490"/>
    </source>
</evidence>
<evidence type="ECO:0000313" key="9">
    <source>
        <dbReference type="EMBL" id="CAJ1785139.1"/>
    </source>
</evidence>
<organism evidence="9 10">
    <name type="scientific">Sphenostylis stenocarpa</name>
    <dbReference type="NCBI Taxonomy" id="92480"/>
    <lineage>
        <taxon>Eukaryota</taxon>
        <taxon>Viridiplantae</taxon>
        <taxon>Streptophyta</taxon>
        <taxon>Embryophyta</taxon>
        <taxon>Tracheophyta</taxon>
        <taxon>Spermatophyta</taxon>
        <taxon>Magnoliopsida</taxon>
        <taxon>eudicotyledons</taxon>
        <taxon>Gunneridae</taxon>
        <taxon>Pentapetalae</taxon>
        <taxon>rosids</taxon>
        <taxon>fabids</taxon>
        <taxon>Fabales</taxon>
        <taxon>Fabaceae</taxon>
        <taxon>Papilionoideae</taxon>
        <taxon>50 kb inversion clade</taxon>
        <taxon>NPAAA clade</taxon>
        <taxon>indigoferoid/millettioid clade</taxon>
        <taxon>Phaseoleae</taxon>
        <taxon>Sphenostylis</taxon>
    </lineage>
</organism>
<dbReference type="PANTHER" id="PTHR47067:SF7">
    <property type="entry name" value="TPX2 (TARGETING PROTEIN FOR XKLP2) PROTEIN FAMILY"/>
    <property type="match status" value="1"/>
</dbReference>
<evidence type="ECO:0000256" key="7">
    <source>
        <dbReference type="SAM" id="MobiDB-lite"/>
    </source>
</evidence>
<name>A0AA86RYJ9_9FABA</name>
<evidence type="ECO:0000256" key="5">
    <source>
        <dbReference type="ARBA" id="ARBA00023212"/>
    </source>
</evidence>